<dbReference type="Gene3D" id="1.10.1220.10">
    <property type="entry name" value="Met repressor-like"/>
    <property type="match status" value="1"/>
</dbReference>
<reference evidence="1" key="2">
    <citation type="submission" date="2020-09" db="EMBL/GenBank/DDBJ databases">
        <authorList>
            <person name="Sun Q."/>
            <person name="Zhou Y."/>
        </authorList>
    </citation>
    <scope>NUCLEOTIDE SEQUENCE</scope>
    <source>
        <strain evidence="1">CGMCC 1.15758</strain>
    </source>
</reference>
<dbReference type="SUPFAM" id="SSF143100">
    <property type="entry name" value="TTHA1013/TTHA0281-like"/>
    <property type="match status" value="1"/>
</dbReference>
<reference evidence="1" key="1">
    <citation type="journal article" date="2014" name="Int. J. Syst. Evol. Microbiol.">
        <title>Complete genome sequence of Corynebacterium casei LMG S-19264T (=DSM 44701T), isolated from a smear-ripened cheese.</title>
        <authorList>
            <consortium name="US DOE Joint Genome Institute (JGI-PGF)"/>
            <person name="Walter F."/>
            <person name="Albersmeier A."/>
            <person name="Kalinowski J."/>
            <person name="Ruckert C."/>
        </authorList>
    </citation>
    <scope>NUCLEOTIDE SEQUENCE</scope>
    <source>
        <strain evidence="1">CGMCC 1.15758</strain>
    </source>
</reference>
<name>A0A8J3E9U0_9GAMM</name>
<comment type="caution">
    <text evidence="1">The sequence shown here is derived from an EMBL/GenBank/DDBJ whole genome shotgun (WGS) entry which is preliminary data.</text>
</comment>
<dbReference type="InterPro" id="IPR008651">
    <property type="entry name" value="Uncharacterised_HicB"/>
</dbReference>
<dbReference type="Pfam" id="PF05534">
    <property type="entry name" value="HicB"/>
    <property type="match status" value="1"/>
</dbReference>
<protein>
    <submittedName>
        <fullName evidence="1">Antitoxin HicB</fullName>
    </submittedName>
</protein>
<dbReference type="OrthoDB" id="5297106at2"/>
<dbReference type="EMBL" id="BMJS01000029">
    <property type="protein sequence ID" value="GGG04062.1"/>
    <property type="molecule type" value="Genomic_DNA"/>
</dbReference>
<sequence length="105" mass="12209">MNYKGYIGHVEFDEELEMFVGEVINTRDVITFQSDTAHGLKQEFINSIEDYLEFCKERSEEPEKPFSGKFNLRLTPELHREIYVAAKHAGMSINAWVSNTLRHAL</sequence>
<evidence type="ECO:0000313" key="1">
    <source>
        <dbReference type="EMBL" id="GGG04062.1"/>
    </source>
</evidence>
<dbReference type="InterPro" id="IPR035069">
    <property type="entry name" value="TTHA1013/TTHA0281-like"/>
</dbReference>
<proteinExistence type="predicted"/>
<dbReference type="Proteomes" id="UP000636949">
    <property type="component" value="Unassembled WGS sequence"/>
</dbReference>
<keyword evidence="2" id="KW-1185">Reference proteome</keyword>
<evidence type="ECO:0000313" key="2">
    <source>
        <dbReference type="Proteomes" id="UP000636949"/>
    </source>
</evidence>
<dbReference type="AlphaFoldDB" id="A0A8J3E9U0"/>
<accession>A0A8J3E9U0</accession>
<gene>
    <name evidence="1" type="ORF">GCM10010995_21960</name>
</gene>
<dbReference type="InterPro" id="IPR010985">
    <property type="entry name" value="Ribbon_hlx_hlx"/>
</dbReference>
<dbReference type="GO" id="GO:0006355">
    <property type="term" value="P:regulation of DNA-templated transcription"/>
    <property type="evidence" value="ECO:0007669"/>
    <property type="project" value="InterPro"/>
</dbReference>
<dbReference type="InterPro" id="IPR013321">
    <property type="entry name" value="Arc_rbn_hlx_hlx"/>
</dbReference>
<organism evidence="1 2">
    <name type="scientific">Cysteiniphilum litorale</name>
    <dbReference type="NCBI Taxonomy" id="2056700"/>
    <lineage>
        <taxon>Bacteria</taxon>
        <taxon>Pseudomonadati</taxon>
        <taxon>Pseudomonadota</taxon>
        <taxon>Gammaproteobacteria</taxon>
        <taxon>Thiotrichales</taxon>
        <taxon>Fastidiosibacteraceae</taxon>
        <taxon>Cysteiniphilum</taxon>
    </lineage>
</organism>
<dbReference type="SUPFAM" id="SSF47598">
    <property type="entry name" value="Ribbon-helix-helix"/>
    <property type="match status" value="1"/>
</dbReference>
<dbReference type="RefSeq" id="WP_117003483.1">
    <property type="nucleotide sequence ID" value="NZ_BMJS01000029.1"/>
</dbReference>